<sequence length="238" mass="27697">MDLVFAKCVSKFMLDVTKVICAEYLYRYDDMRATVQSLGVLYRAWKNLSPSKKLTNRYALRLIESELQTLTIYFDEEHIRDVYMMTRGMYIEGQLPDQVLELLEGAKYENANVEVESLTRTITGRDVEFRYFMDLLEELRGTSLHLYREVLRATFVEDGGCTLDRQNLPEGQTSYICFQLSRICGSGLDEDHAARIFYSLLIMIASTYATDLVYMMREEHKLARCDTLCELVDNIKTI</sequence>
<dbReference type="RefSeq" id="XP_005827696.1">
    <property type="nucleotide sequence ID" value="XM_005827639.1"/>
</dbReference>
<organism evidence="1">
    <name type="scientific">Guillardia theta (strain CCMP2712)</name>
    <name type="common">Cryptophyte</name>
    <dbReference type="NCBI Taxonomy" id="905079"/>
    <lineage>
        <taxon>Eukaryota</taxon>
        <taxon>Cryptophyceae</taxon>
        <taxon>Pyrenomonadales</taxon>
        <taxon>Geminigeraceae</taxon>
        <taxon>Guillardia</taxon>
    </lineage>
</organism>
<dbReference type="EnsemblProtists" id="EKX40716">
    <property type="protein sequence ID" value="EKX40716"/>
    <property type="gene ID" value="GUITHDRAFT_142581"/>
</dbReference>
<name>L1IWU7_GUITC</name>
<proteinExistence type="predicted"/>
<dbReference type="EMBL" id="JH993029">
    <property type="protein sequence ID" value="EKX40716.1"/>
    <property type="molecule type" value="Genomic_DNA"/>
</dbReference>
<protein>
    <submittedName>
        <fullName evidence="1 2">Uncharacterized protein</fullName>
    </submittedName>
</protein>
<dbReference type="AlphaFoldDB" id="L1IWU7"/>
<reference evidence="3" key="2">
    <citation type="submission" date="2012-11" db="EMBL/GenBank/DDBJ databases">
        <authorList>
            <person name="Kuo A."/>
            <person name="Curtis B.A."/>
            <person name="Tanifuji G."/>
            <person name="Burki F."/>
            <person name="Gruber A."/>
            <person name="Irimia M."/>
            <person name="Maruyama S."/>
            <person name="Arias M.C."/>
            <person name="Ball S.G."/>
            <person name="Gile G.H."/>
            <person name="Hirakawa Y."/>
            <person name="Hopkins J.F."/>
            <person name="Rensing S.A."/>
            <person name="Schmutz J."/>
            <person name="Symeonidi A."/>
            <person name="Elias M."/>
            <person name="Eveleigh R.J."/>
            <person name="Herman E.K."/>
            <person name="Klute M.J."/>
            <person name="Nakayama T."/>
            <person name="Obornik M."/>
            <person name="Reyes-Prieto A."/>
            <person name="Armbrust E.V."/>
            <person name="Aves S.J."/>
            <person name="Beiko R.G."/>
            <person name="Coutinho P."/>
            <person name="Dacks J.B."/>
            <person name="Durnford D.G."/>
            <person name="Fast N.M."/>
            <person name="Green B.R."/>
            <person name="Grisdale C."/>
            <person name="Hempe F."/>
            <person name="Henrissat B."/>
            <person name="Hoppner M.P."/>
            <person name="Ishida K.-I."/>
            <person name="Kim E."/>
            <person name="Koreny L."/>
            <person name="Kroth P.G."/>
            <person name="Liu Y."/>
            <person name="Malik S.-B."/>
            <person name="Maier U.G."/>
            <person name="McRose D."/>
            <person name="Mock T."/>
            <person name="Neilson J.A."/>
            <person name="Onodera N.T."/>
            <person name="Poole A.M."/>
            <person name="Pritham E.J."/>
            <person name="Richards T.A."/>
            <person name="Rocap G."/>
            <person name="Roy S.W."/>
            <person name="Sarai C."/>
            <person name="Schaack S."/>
            <person name="Shirato S."/>
            <person name="Slamovits C.H."/>
            <person name="Spencer D.F."/>
            <person name="Suzuki S."/>
            <person name="Worden A.Z."/>
            <person name="Zauner S."/>
            <person name="Barry K."/>
            <person name="Bell C."/>
            <person name="Bharti A.K."/>
            <person name="Crow J.A."/>
            <person name="Grimwood J."/>
            <person name="Kramer R."/>
            <person name="Lindquist E."/>
            <person name="Lucas S."/>
            <person name="Salamov A."/>
            <person name="McFadden G.I."/>
            <person name="Lane C.E."/>
            <person name="Keeling P.J."/>
            <person name="Gray M.W."/>
            <person name="Grigoriev I.V."/>
            <person name="Archibald J.M."/>
        </authorList>
    </citation>
    <scope>NUCLEOTIDE SEQUENCE</scope>
    <source>
        <strain evidence="3">CCMP2712</strain>
    </source>
</reference>
<evidence type="ECO:0000313" key="2">
    <source>
        <dbReference type="EnsemblProtists" id="EKX40716"/>
    </source>
</evidence>
<gene>
    <name evidence="1" type="ORF">GUITHDRAFT_142581</name>
</gene>
<dbReference type="HOGENOM" id="CLU_1167771_0_0_1"/>
<dbReference type="PaxDb" id="55529-EKX40716"/>
<dbReference type="GeneID" id="17297296"/>
<keyword evidence="3" id="KW-1185">Reference proteome</keyword>
<evidence type="ECO:0000313" key="1">
    <source>
        <dbReference type="EMBL" id="EKX40716.1"/>
    </source>
</evidence>
<dbReference type="Proteomes" id="UP000011087">
    <property type="component" value="Unassembled WGS sequence"/>
</dbReference>
<reference evidence="1 3" key="1">
    <citation type="journal article" date="2012" name="Nature">
        <title>Algal genomes reveal evolutionary mosaicism and the fate of nucleomorphs.</title>
        <authorList>
            <consortium name="DOE Joint Genome Institute"/>
            <person name="Curtis B.A."/>
            <person name="Tanifuji G."/>
            <person name="Burki F."/>
            <person name="Gruber A."/>
            <person name="Irimia M."/>
            <person name="Maruyama S."/>
            <person name="Arias M.C."/>
            <person name="Ball S.G."/>
            <person name="Gile G.H."/>
            <person name="Hirakawa Y."/>
            <person name="Hopkins J.F."/>
            <person name="Kuo A."/>
            <person name="Rensing S.A."/>
            <person name="Schmutz J."/>
            <person name="Symeonidi A."/>
            <person name="Elias M."/>
            <person name="Eveleigh R.J."/>
            <person name="Herman E.K."/>
            <person name="Klute M.J."/>
            <person name="Nakayama T."/>
            <person name="Obornik M."/>
            <person name="Reyes-Prieto A."/>
            <person name="Armbrust E.V."/>
            <person name="Aves S.J."/>
            <person name="Beiko R.G."/>
            <person name="Coutinho P."/>
            <person name="Dacks J.B."/>
            <person name="Durnford D.G."/>
            <person name="Fast N.M."/>
            <person name="Green B.R."/>
            <person name="Grisdale C.J."/>
            <person name="Hempel F."/>
            <person name="Henrissat B."/>
            <person name="Hoppner M.P."/>
            <person name="Ishida K."/>
            <person name="Kim E."/>
            <person name="Koreny L."/>
            <person name="Kroth P.G."/>
            <person name="Liu Y."/>
            <person name="Malik S.B."/>
            <person name="Maier U.G."/>
            <person name="McRose D."/>
            <person name="Mock T."/>
            <person name="Neilson J.A."/>
            <person name="Onodera N.T."/>
            <person name="Poole A.M."/>
            <person name="Pritham E.J."/>
            <person name="Richards T.A."/>
            <person name="Rocap G."/>
            <person name="Roy S.W."/>
            <person name="Sarai C."/>
            <person name="Schaack S."/>
            <person name="Shirato S."/>
            <person name="Slamovits C.H."/>
            <person name="Spencer D.F."/>
            <person name="Suzuki S."/>
            <person name="Worden A.Z."/>
            <person name="Zauner S."/>
            <person name="Barry K."/>
            <person name="Bell C."/>
            <person name="Bharti A.K."/>
            <person name="Crow J.A."/>
            <person name="Grimwood J."/>
            <person name="Kramer R."/>
            <person name="Lindquist E."/>
            <person name="Lucas S."/>
            <person name="Salamov A."/>
            <person name="McFadden G.I."/>
            <person name="Lane C.E."/>
            <person name="Keeling P.J."/>
            <person name="Gray M.W."/>
            <person name="Grigoriev I.V."/>
            <person name="Archibald J.M."/>
        </authorList>
    </citation>
    <scope>NUCLEOTIDE SEQUENCE</scope>
    <source>
        <strain evidence="1 3">CCMP2712</strain>
    </source>
</reference>
<dbReference type="KEGG" id="gtt:GUITHDRAFT_142581"/>
<evidence type="ECO:0000313" key="3">
    <source>
        <dbReference type="Proteomes" id="UP000011087"/>
    </source>
</evidence>
<reference evidence="2" key="3">
    <citation type="submission" date="2016-03" db="UniProtKB">
        <authorList>
            <consortium name="EnsemblProtists"/>
        </authorList>
    </citation>
    <scope>IDENTIFICATION</scope>
</reference>
<accession>L1IWU7</accession>